<name>A0A7R9L560_9ACAR</name>
<evidence type="ECO:0000256" key="3">
    <source>
        <dbReference type="ARBA" id="ARBA00022989"/>
    </source>
</evidence>
<feature type="region of interest" description="Disordered" evidence="5">
    <location>
        <begin position="796"/>
        <end position="846"/>
    </location>
</feature>
<evidence type="ECO:0000256" key="6">
    <source>
        <dbReference type="SAM" id="Phobius"/>
    </source>
</evidence>
<dbReference type="InterPro" id="IPR029071">
    <property type="entry name" value="Ubiquitin-like_domsf"/>
</dbReference>
<dbReference type="Gene3D" id="3.10.20.90">
    <property type="entry name" value="Phosphatidylinositol 3-kinase Catalytic Subunit, Chain A, domain 1"/>
    <property type="match status" value="1"/>
</dbReference>
<feature type="domain" description="DEP" evidence="7">
    <location>
        <begin position="605"/>
        <end position="674"/>
    </location>
</feature>
<protein>
    <recommendedName>
        <fullName evidence="7">DEP domain-containing protein</fullName>
    </recommendedName>
</protein>
<organism evidence="8">
    <name type="scientific">Medioppia subpectinata</name>
    <dbReference type="NCBI Taxonomy" id="1979941"/>
    <lineage>
        <taxon>Eukaryota</taxon>
        <taxon>Metazoa</taxon>
        <taxon>Ecdysozoa</taxon>
        <taxon>Arthropoda</taxon>
        <taxon>Chelicerata</taxon>
        <taxon>Arachnida</taxon>
        <taxon>Acari</taxon>
        <taxon>Acariformes</taxon>
        <taxon>Sarcoptiformes</taxon>
        <taxon>Oribatida</taxon>
        <taxon>Brachypylina</taxon>
        <taxon>Oppioidea</taxon>
        <taxon>Oppiidae</taxon>
        <taxon>Medioppia</taxon>
    </lineage>
</organism>
<dbReference type="PANTHER" id="PTHR22829:SF5">
    <property type="entry name" value="INTEGRAL MEMBRANE PROTEIN GPR155"/>
    <property type="match status" value="1"/>
</dbReference>
<evidence type="ECO:0000256" key="1">
    <source>
        <dbReference type="ARBA" id="ARBA00004141"/>
    </source>
</evidence>
<feature type="transmembrane region" description="Helical" evidence="6">
    <location>
        <begin position="182"/>
        <end position="200"/>
    </location>
</feature>
<proteinExistence type="predicted"/>
<evidence type="ECO:0000256" key="5">
    <source>
        <dbReference type="SAM" id="MobiDB-lite"/>
    </source>
</evidence>
<dbReference type="EMBL" id="CAJPIZ010016152">
    <property type="protein sequence ID" value="CAG2115587.1"/>
    <property type="molecule type" value="Genomic_DNA"/>
</dbReference>
<dbReference type="SUPFAM" id="SSF46785">
    <property type="entry name" value="Winged helix' DNA-binding domain"/>
    <property type="match status" value="1"/>
</dbReference>
<dbReference type="Pfam" id="PF03547">
    <property type="entry name" value="Mem_trans"/>
    <property type="match status" value="1"/>
</dbReference>
<keyword evidence="2 6" id="KW-0812">Transmembrane</keyword>
<dbReference type="GO" id="GO:0016020">
    <property type="term" value="C:membrane"/>
    <property type="evidence" value="ECO:0007669"/>
    <property type="project" value="UniProtKB-SubCell"/>
</dbReference>
<dbReference type="Pfam" id="PF11470">
    <property type="entry name" value="TUG-UBL1"/>
    <property type="match status" value="1"/>
</dbReference>
<evidence type="ECO:0000256" key="4">
    <source>
        <dbReference type="ARBA" id="ARBA00023136"/>
    </source>
</evidence>
<feature type="transmembrane region" description="Helical" evidence="6">
    <location>
        <begin position="70"/>
        <end position="91"/>
    </location>
</feature>
<evidence type="ECO:0000313" key="8">
    <source>
        <dbReference type="EMBL" id="CAD7635157.1"/>
    </source>
</evidence>
<dbReference type="GO" id="GO:0035556">
    <property type="term" value="P:intracellular signal transduction"/>
    <property type="evidence" value="ECO:0007669"/>
    <property type="project" value="InterPro"/>
</dbReference>
<dbReference type="OrthoDB" id="6511743at2759"/>
<accession>A0A7R9L560</accession>
<dbReference type="InterPro" id="IPR004776">
    <property type="entry name" value="Mem_transp_PIN-like"/>
</dbReference>
<dbReference type="EMBL" id="OC870727">
    <property type="protein sequence ID" value="CAD7635157.1"/>
    <property type="molecule type" value="Genomic_DNA"/>
</dbReference>
<feature type="non-terminal residue" evidence="8">
    <location>
        <position position="963"/>
    </location>
</feature>
<evidence type="ECO:0000256" key="2">
    <source>
        <dbReference type="ARBA" id="ARBA00022692"/>
    </source>
</evidence>
<dbReference type="GO" id="GO:0030514">
    <property type="term" value="P:negative regulation of BMP signaling pathway"/>
    <property type="evidence" value="ECO:0007669"/>
    <property type="project" value="TreeGrafter"/>
</dbReference>
<feature type="transmembrane region" description="Helical" evidence="6">
    <location>
        <begin position="6"/>
        <end position="27"/>
    </location>
</feature>
<dbReference type="InterPro" id="IPR059238">
    <property type="entry name" value="UBX1_UBXN9"/>
</dbReference>
<dbReference type="InterPro" id="IPR021569">
    <property type="entry name" value="TUG-UBL1"/>
</dbReference>
<feature type="transmembrane region" description="Helical" evidence="6">
    <location>
        <begin position="134"/>
        <end position="155"/>
    </location>
</feature>
<reference evidence="8" key="1">
    <citation type="submission" date="2020-11" db="EMBL/GenBank/DDBJ databases">
        <authorList>
            <person name="Tran Van P."/>
        </authorList>
    </citation>
    <scope>NUCLEOTIDE SEQUENCE</scope>
</reference>
<dbReference type="PANTHER" id="PTHR22829">
    <property type="entry name" value="DEP DOMAIN PROTEIN"/>
    <property type="match status" value="1"/>
</dbReference>
<dbReference type="PROSITE" id="PS50186">
    <property type="entry name" value="DEP"/>
    <property type="match status" value="1"/>
</dbReference>
<feature type="transmembrane region" description="Helical" evidence="6">
    <location>
        <begin position="313"/>
        <end position="331"/>
    </location>
</feature>
<sequence length="963" mass="108504">MSPSLVGVTDLASVLLQCFVLILMGYISGRLELMPVSDTGLGTFVTYYALPALIFESIATSDLSHIDWQFVVSLLISKTILFVSVIIITAILTKPTNVGKSGLFAIFCTQSNDFALGYPLLLSLYGKSNPQYPGYLYVLAPIQLVVLNPLGLMLIEADKQCRRQRLQLNNVSVILFKVLKQILKNPIIIMTVLGIVWNLLCGNQMPQLLTPLLQVLSNSFSATALFLLGSQLVGKLKIFTSSSHIVLISLVLVMTKILILPLLNRVVIQNVMDSQNNQTLDLTNFGFLYGTFPSAPTAFIFALQYDSGIPSTILSTGMVMSTVLSAPLMFVSANMIRMSANETLPCPEFANDLGQTMSYSGLIEDIESDSQEEELIHESEHLMYTPTIRRGRIRTFSNPITASHQTHDENAVIEVEDLLASAAPVSRDLCQQSNCSQTRRKSCITHVRRYRQRMEEANEMTPLIPTDDHLIECVSDFHQLSQHMFLLLTLLPSMLIGLTVSVGKLVMERPTGIFIELEFLDILLNYGQGVITFLIFGLDMTPVVYKLRKLYFGGSDTNTHCVDLPPLEAISPVTKEVCEQFNTFHKYNCIKDIVFEHKVNQISYRVFRGKDFVDWLIRSGISSKRIDAETYGKHLLTGRILETVCEKQKLDPTEYELLRNNKPIDLSLTIRFANIPNNGQLDLRQATTKRCDEKVTIAIDLETGERKVHDFETNHNLWDIIHQIFAGNPILNFDQNMELCVIYIGKEICGEQQLKQTNLKSLGLLRGRVVMRLVVRAVNSTKTQAFVEALVLPKPQSLPKNVNTNQTEEKVTQKAQQPPPESHPQPPPPLQLQSQPQPSEPQTSNYQQMDVKQEVPQNNNTTINEVKHIEEDKCEDMEVESDLDESSEAINYLGDNNSGILFKMSDLPKVSKIEFPDDFYVTTKDDLVSVLKGLRQQQIGENENMLETKRMKEQKKLAERQRY</sequence>
<feature type="transmembrane region" description="Helical" evidence="6">
    <location>
        <begin position="39"/>
        <end position="58"/>
    </location>
</feature>
<dbReference type="CDD" id="cd17075">
    <property type="entry name" value="UBX1_UBXN9"/>
    <property type="match status" value="1"/>
</dbReference>
<feature type="transmembrane region" description="Helical" evidence="6">
    <location>
        <begin position="103"/>
        <end position="122"/>
    </location>
</feature>
<feature type="compositionally biased region" description="Pro residues" evidence="5">
    <location>
        <begin position="817"/>
        <end position="830"/>
    </location>
</feature>
<gene>
    <name evidence="8" type="ORF">OSB1V03_LOCUS15549</name>
</gene>
<feature type="transmembrane region" description="Helical" evidence="6">
    <location>
        <begin position="212"/>
        <end position="233"/>
    </location>
</feature>
<comment type="subcellular location">
    <subcellularLocation>
        <location evidence="1">Membrane</location>
        <topology evidence="1">Multi-pass membrane protein</topology>
    </subcellularLocation>
</comment>
<dbReference type="InterPro" id="IPR051832">
    <property type="entry name" value="mTOR-Rac_regulators"/>
</dbReference>
<dbReference type="SUPFAM" id="SSF54236">
    <property type="entry name" value="Ubiquitin-like"/>
    <property type="match status" value="1"/>
</dbReference>
<keyword evidence="3 6" id="KW-1133">Transmembrane helix</keyword>
<dbReference type="InterPro" id="IPR000591">
    <property type="entry name" value="DEP_dom"/>
</dbReference>
<keyword evidence="4 6" id="KW-0472">Membrane</keyword>
<feature type="transmembrane region" description="Helical" evidence="6">
    <location>
        <begin position="485"/>
        <end position="506"/>
    </location>
</feature>
<dbReference type="InterPro" id="IPR036390">
    <property type="entry name" value="WH_DNA-bd_sf"/>
</dbReference>
<dbReference type="GO" id="GO:0055085">
    <property type="term" value="P:transmembrane transport"/>
    <property type="evidence" value="ECO:0007669"/>
    <property type="project" value="InterPro"/>
</dbReference>
<feature type="compositionally biased region" description="Low complexity" evidence="5">
    <location>
        <begin position="831"/>
        <end position="842"/>
    </location>
</feature>
<dbReference type="Proteomes" id="UP000759131">
    <property type="component" value="Unassembled WGS sequence"/>
</dbReference>
<evidence type="ECO:0000313" key="9">
    <source>
        <dbReference type="Proteomes" id="UP000759131"/>
    </source>
</evidence>
<feature type="transmembrane region" description="Helical" evidence="6">
    <location>
        <begin position="245"/>
        <end position="263"/>
    </location>
</feature>
<keyword evidence="9" id="KW-1185">Reference proteome</keyword>
<evidence type="ECO:0000259" key="7">
    <source>
        <dbReference type="PROSITE" id="PS50186"/>
    </source>
</evidence>
<dbReference type="AlphaFoldDB" id="A0A7R9L560"/>